<dbReference type="SUPFAM" id="SSF56317">
    <property type="entry name" value="Carbon-nitrogen hydrolase"/>
    <property type="match status" value="1"/>
</dbReference>
<evidence type="ECO:0000256" key="4">
    <source>
        <dbReference type="ARBA" id="ARBA00022692"/>
    </source>
</evidence>
<organism evidence="10 11">
    <name type="scientific">Trueperella pecoris</name>
    <dbReference type="NCBI Taxonomy" id="2733571"/>
    <lineage>
        <taxon>Bacteria</taxon>
        <taxon>Bacillati</taxon>
        <taxon>Actinomycetota</taxon>
        <taxon>Actinomycetes</taxon>
        <taxon>Actinomycetales</taxon>
        <taxon>Actinomycetaceae</taxon>
        <taxon>Trueperella</taxon>
    </lineage>
</organism>
<evidence type="ECO:0000313" key="10">
    <source>
        <dbReference type="EMBL" id="QOR46539.1"/>
    </source>
</evidence>
<evidence type="ECO:0000256" key="5">
    <source>
        <dbReference type="ARBA" id="ARBA00022989"/>
    </source>
</evidence>
<keyword evidence="4 8" id="KW-0812">Transmembrane</keyword>
<feature type="transmembrane region" description="Helical" evidence="8">
    <location>
        <begin position="175"/>
        <end position="195"/>
    </location>
</feature>
<dbReference type="UniPathway" id="UPA00666"/>
<evidence type="ECO:0000259" key="9">
    <source>
        <dbReference type="PROSITE" id="PS50263"/>
    </source>
</evidence>
<keyword evidence="5 8" id="KW-1133">Transmembrane helix</keyword>
<feature type="transmembrane region" description="Helical" evidence="8">
    <location>
        <begin position="147"/>
        <end position="168"/>
    </location>
</feature>
<feature type="transmembrane region" description="Helical" evidence="8">
    <location>
        <begin position="71"/>
        <end position="96"/>
    </location>
</feature>
<evidence type="ECO:0000313" key="11">
    <source>
        <dbReference type="Proteomes" id="UP000595053"/>
    </source>
</evidence>
<comment type="catalytic activity">
    <reaction evidence="8">
        <text>N-terminal S-1,2-diacyl-sn-glyceryl-L-cysteinyl-[lipoprotein] + a glycerophospholipid = N-acyl-S-1,2-diacyl-sn-glyceryl-L-cysteinyl-[lipoprotein] + a 2-acyl-sn-glycero-3-phospholipid + H(+)</text>
        <dbReference type="Rhea" id="RHEA:48228"/>
        <dbReference type="Rhea" id="RHEA-COMP:14681"/>
        <dbReference type="Rhea" id="RHEA-COMP:14684"/>
        <dbReference type="ChEBI" id="CHEBI:15378"/>
        <dbReference type="ChEBI" id="CHEBI:136912"/>
        <dbReference type="ChEBI" id="CHEBI:140656"/>
        <dbReference type="ChEBI" id="CHEBI:140657"/>
        <dbReference type="ChEBI" id="CHEBI:140660"/>
        <dbReference type="EC" id="2.3.1.269"/>
    </reaction>
</comment>
<comment type="similarity">
    <text evidence="8">Belongs to the CN hydrolase family. Apolipoprotein N-acyltransferase subfamily.</text>
</comment>
<name>A0A7M1QX25_9ACTO</name>
<accession>A0A7M1QX25</accession>
<keyword evidence="11" id="KW-1185">Reference proteome</keyword>
<comment type="function">
    <text evidence="8">Catalyzes the phospholipid dependent N-acylation of the N-terminal cysteine of apolipoprotein, the last step in lipoprotein maturation.</text>
</comment>
<dbReference type="InterPro" id="IPR003010">
    <property type="entry name" value="C-N_Hydrolase"/>
</dbReference>
<evidence type="ECO:0000256" key="1">
    <source>
        <dbReference type="ARBA" id="ARBA00004651"/>
    </source>
</evidence>
<dbReference type="Gene3D" id="3.60.110.10">
    <property type="entry name" value="Carbon-nitrogen hydrolase"/>
    <property type="match status" value="1"/>
</dbReference>
<sequence length="490" mass="51583">MFRILLAIAGGLSMWLSNEPMGVWAFSLPAISLLWLALQGRGMLAGFGLGWVWGFFFFFPLFDWATAATGLYVAQIALAAVQAAFIGVVGALWAALSGGSKASVVWQVPPATFVWLAAEQARGTWPFGGLPWGSVGFALVDSPIAHVAPYGSTALVGGVAIAGGLLLAMIPKLSYLGAATSVLAVIALVIVPVFVPMGGRADSSINVAVVQGNVPDDAENRALRVTENHVRETRALVESSRIKPDLILWPESSSDRDIRTDRAAGEMVLSMVDDVGIPLVMGTQQYVDDGRYNDVVVIEPGRGITDRYSKQHPVPFGEYVPFRETLRKVTDVVDLVSVDMLAGQGPATVNVPIGEGVSIATPICFEVAYADIVSKAASASQLIVIPTNNASFGTTGLSAQQFSMTKFRAIENGRTAVQVSTSGISGIVDSHGRVAYKTGLFESDARVVSIALHSANTFAATTATQRGVLIYLLGAAGAILAIASRTRGRS</sequence>
<gene>
    <name evidence="8 10" type="primary">lnt</name>
    <name evidence="10" type="ORF">INS88_04950</name>
</gene>
<comment type="pathway">
    <text evidence="8">Protein modification; lipoprotein biosynthesis (N-acyl transfer).</text>
</comment>
<dbReference type="PROSITE" id="PS50263">
    <property type="entry name" value="CN_HYDROLASE"/>
    <property type="match status" value="1"/>
</dbReference>
<comment type="caution">
    <text evidence="8">Lacks conserved residue(s) required for the propagation of feature annotation.</text>
</comment>
<reference evidence="10 11" key="1">
    <citation type="submission" date="2020-10" db="EMBL/GenBank/DDBJ databases">
        <title>Trueperella pecoris sp. nov. isolated from bovine and porcine specimens.</title>
        <authorList>
            <person name="Schoenecker L."/>
            <person name="Schnydrig P."/>
            <person name="Brodard I."/>
            <person name="Thomann A."/>
            <person name="Hemphill A."/>
            <person name="Rodriguez-Campos S."/>
            <person name="Perreten V."/>
            <person name="Jores J."/>
            <person name="Kittl S."/>
        </authorList>
    </citation>
    <scope>NUCLEOTIDE SEQUENCE [LARGE SCALE GENOMIC DNA]</scope>
    <source>
        <strain evidence="10 11">15A0121</strain>
    </source>
</reference>
<keyword evidence="10" id="KW-0449">Lipoprotein</keyword>
<dbReference type="HAMAP" id="MF_01148">
    <property type="entry name" value="Lnt"/>
    <property type="match status" value="1"/>
</dbReference>
<evidence type="ECO:0000256" key="7">
    <source>
        <dbReference type="ARBA" id="ARBA00023315"/>
    </source>
</evidence>
<dbReference type="InterPro" id="IPR045378">
    <property type="entry name" value="LNT_N"/>
</dbReference>
<dbReference type="Pfam" id="PF00795">
    <property type="entry name" value="CN_hydrolase"/>
    <property type="match status" value="1"/>
</dbReference>
<keyword evidence="3 8" id="KW-0808">Transferase</keyword>
<protein>
    <recommendedName>
        <fullName evidence="8">Apolipoprotein N-acyltransferase</fullName>
        <shortName evidence="8">ALP N-acyltransferase</shortName>
        <ecNumber evidence="8">2.3.1.269</ecNumber>
    </recommendedName>
</protein>
<comment type="subcellular location">
    <subcellularLocation>
        <location evidence="1 8">Cell membrane</location>
        <topology evidence="1 8">Multi-pass membrane protein</topology>
    </subcellularLocation>
</comment>
<keyword evidence="2 8" id="KW-1003">Cell membrane</keyword>
<evidence type="ECO:0000256" key="6">
    <source>
        <dbReference type="ARBA" id="ARBA00023136"/>
    </source>
</evidence>
<dbReference type="GO" id="GO:0005886">
    <property type="term" value="C:plasma membrane"/>
    <property type="evidence" value="ECO:0007669"/>
    <property type="project" value="UniProtKB-SubCell"/>
</dbReference>
<dbReference type="CDD" id="cd07571">
    <property type="entry name" value="ALP_N-acyl_transferase"/>
    <property type="match status" value="1"/>
</dbReference>
<dbReference type="InterPro" id="IPR036526">
    <property type="entry name" value="C-N_Hydrolase_sf"/>
</dbReference>
<feature type="domain" description="CN hydrolase" evidence="9">
    <location>
        <begin position="205"/>
        <end position="452"/>
    </location>
</feature>
<dbReference type="AlphaFoldDB" id="A0A7M1QX25"/>
<dbReference type="PANTHER" id="PTHR38686">
    <property type="entry name" value="APOLIPOPROTEIN N-ACYLTRANSFERASE"/>
    <property type="match status" value="1"/>
</dbReference>
<evidence type="ECO:0000256" key="3">
    <source>
        <dbReference type="ARBA" id="ARBA00022679"/>
    </source>
</evidence>
<proteinExistence type="inferred from homology"/>
<keyword evidence="7 8" id="KW-0012">Acyltransferase</keyword>
<evidence type="ECO:0000256" key="2">
    <source>
        <dbReference type="ARBA" id="ARBA00022475"/>
    </source>
</evidence>
<feature type="transmembrane region" description="Helical" evidence="8">
    <location>
        <begin position="468"/>
        <end position="484"/>
    </location>
</feature>
<keyword evidence="6 8" id="KW-0472">Membrane</keyword>
<dbReference type="Pfam" id="PF20154">
    <property type="entry name" value="LNT_N"/>
    <property type="match status" value="1"/>
</dbReference>
<dbReference type="GO" id="GO:0042158">
    <property type="term" value="P:lipoprotein biosynthetic process"/>
    <property type="evidence" value="ECO:0007669"/>
    <property type="project" value="UniProtKB-UniRule"/>
</dbReference>
<dbReference type="InterPro" id="IPR004563">
    <property type="entry name" value="Apolipo_AcylTrfase"/>
</dbReference>
<feature type="transmembrane region" description="Helical" evidence="8">
    <location>
        <begin position="41"/>
        <end position="59"/>
    </location>
</feature>
<dbReference type="PANTHER" id="PTHR38686:SF1">
    <property type="entry name" value="APOLIPOPROTEIN N-ACYLTRANSFERASE"/>
    <property type="match status" value="1"/>
</dbReference>
<dbReference type="EMBL" id="CP063213">
    <property type="protein sequence ID" value="QOR46539.1"/>
    <property type="molecule type" value="Genomic_DNA"/>
</dbReference>
<dbReference type="NCBIfam" id="TIGR00546">
    <property type="entry name" value="lnt"/>
    <property type="match status" value="1"/>
</dbReference>
<dbReference type="EC" id="2.3.1.269" evidence="8"/>
<dbReference type="Proteomes" id="UP000595053">
    <property type="component" value="Chromosome"/>
</dbReference>
<evidence type="ECO:0000256" key="8">
    <source>
        <dbReference type="HAMAP-Rule" id="MF_01148"/>
    </source>
</evidence>
<dbReference type="GO" id="GO:0016410">
    <property type="term" value="F:N-acyltransferase activity"/>
    <property type="evidence" value="ECO:0007669"/>
    <property type="project" value="UniProtKB-UniRule"/>
</dbReference>